<evidence type="ECO:0000256" key="1">
    <source>
        <dbReference type="SAM" id="MobiDB-lite"/>
    </source>
</evidence>
<organism evidence="2 3">
    <name type="scientific">Capronia coronata CBS 617.96</name>
    <dbReference type="NCBI Taxonomy" id="1182541"/>
    <lineage>
        <taxon>Eukaryota</taxon>
        <taxon>Fungi</taxon>
        <taxon>Dikarya</taxon>
        <taxon>Ascomycota</taxon>
        <taxon>Pezizomycotina</taxon>
        <taxon>Eurotiomycetes</taxon>
        <taxon>Chaetothyriomycetidae</taxon>
        <taxon>Chaetothyriales</taxon>
        <taxon>Herpotrichiellaceae</taxon>
        <taxon>Capronia</taxon>
    </lineage>
</organism>
<evidence type="ECO:0000313" key="3">
    <source>
        <dbReference type="Proteomes" id="UP000019484"/>
    </source>
</evidence>
<reference evidence="2 3" key="1">
    <citation type="submission" date="2013-03" db="EMBL/GenBank/DDBJ databases">
        <title>The Genome Sequence of Capronia coronata CBS 617.96.</title>
        <authorList>
            <consortium name="The Broad Institute Genomics Platform"/>
            <person name="Cuomo C."/>
            <person name="de Hoog S."/>
            <person name="Gorbushina A."/>
            <person name="Walker B."/>
            <person name="Young S.K."/>
            <person name="Zeng Q."/>
            <person name="Gargeya S."/>
            <person name="Fitzgerald M."/>
            <person name="Haas B."/>
            <person name="Abouelleil A."/>
            <person name="Allen A.W."/>
            <person name="Alvarado L."/>
            <person name="Arachchi H.M."/>
            <person name="Berlin A.M."/>
            <person name="Chapman S.B."/>
            <person name="Gainer-Dewar J."/>
            <person name="Goldberg J."/>
            <person name="Griggs A."/>
            <person name="Gujja S."/>
            <person name="Hansen M."/>
            <person name="Howarth C."/>
            <person name="Imamovic A."/>
            <person name="Ireland A."/>
            <person name="Larimer J."/>
            <person name="McCowan C."/>
            <person name="Murphy C."/>
            <person name="Pearson M."/>
            <person name="Poon T.W."/>
            <person name="Priest M."/>
            <person name="Roberts A."/>
            <person name="Saif S."/>
            <person name="Shea T."/>
            <person name="Sisk P."/>
            <person name="Sykes S."/>
            <person name="Wortman J."/>
            <person name="Nusbaum C."/>
            <person name="Birren B."/>
        </authorList>
    </citation>
    <scope>NUCLEOTIDE SEQUENCE [LARGE SCALE GENOMIC DNA]</scope>
    <source>
        <strain evidence="2 3">CBS 617.96</strain>
    </source>
</reference>
<dbReference type="AlphaFoldDB" id="W9XEG3"/>
<dbReference type="EMBL" id="AMWN01000011">
    <property type="protein sequence ID" value="EXJ78837.1"/>
    <property type="molecule type" value="Genomic_DNA"/>
</dbReference>
<name>W9XEG3_9EURO</name>
<dbReference type="GeneID" id="19164084"/>
<accession>W9XEG3</accession>
<dbReference type="RefSeq" id="XP_007728285.1">
    <property type="nucleotide sequence ID" value="XM_007730095.1"/>
</dbReference>
<keyword evidence="3" id="KW-1185">Reference proteome</keyword>
<dbReference type="OrthoDB" id="4160385at2759"/>
<comment type="caution">
    <text evidence="2">The sequence shown here is derived from an EMBL/GenBank/DDBJ whole genome shotgun (WGS) entry which is preliminary data.</text>
</comment>
<feature type="region of interest" description="Disordered" evidence="1">
    <location>
        <begin position="69"/>
        <end position="89"/>
    </location>
</feature>
<gene>
    <name evidence="2" type="ORF">A1O1_09239</name>
</gene>
<sequence>MPSDCRTKAALFKGCRPSLSNPQQISATQQLLYTACSTPCIHCDIWKLATLIASHVPLAARYDLLTGTPVNSPMPSAPSSPTASSPISRTMSRSMTYPQLVSASKKIEAQFQAQRSRLNSIVSICTVSGADETEGLRMAHDRCSAAVEDLLDEEEDLEECLLKDLQEVQYGYDYDDYGRTVPDDYYPQARRPSMIDVAI</sequence>
<protein>
    <submittedName>
        <fullName evidence="2">Uncharacterized protein</fullName>
    </submittedName>
</protein>
<dbReference type="eggNOG" id="ENOG502TGWF">
    <property type="taxonomic scope" value="Eukaryota"/>
</dbReference>
<dbReference type="Proteomes" id="UP000019484">
    <property type="component" value="Unassembled WGS sequence"/>
</dbReference>
<evidence type="ECO:0000313" key="2">
    <source>
        <dbReference type="EMBL" id="EXJ78837.1"/>
    </source>
</evidence>
<feature type="compositionally biased region" description="Low complexity" evidence="1">
    <location>
        <begin position="73"/>
        <end position="88"/>
    </location>
</feature>
<dbReference type="HOGENOM" id="CLU_066472_0_0_1"/>
<proteinExistence type="predicted"/>